<dbReference type="VEuPathDB" id="AmoebaDB:EIN_369740"/>
<evidence type="ECO:0000313" key="2">
    <source>
        <dbReference type="EMBL" id="ELP92652.1"/>
    </source>
</evidence>
<keyword evidence="3" id="KW-1185">Reference proteome</keyword>
<organism evidence="2 3">
    <name type="scientific">Entamoeba invadens IP1</name>
    <dbReference type="NCBI Taxonomy" id="370355"/>
    <lineage>
        <taxon>Eukaryota</taxon>
        <taxon>Amoebozoa</taxon>
        <taxon>Evosea</taxon>
        <taxon>Archamoebae</taxon>
        <taxon>Mastigamoebida</taxon>
        <taxon>Entamoebidae</taxon>
        <taxon>Entamoeba</taxon>
    </lineage>
</organism>
<name>A0A0A1UGG8_ENTIV</name>
<dbReference type="RefSeq" id="XP_004259423.1">
    <property type="nucleotide sequence ID" value="XM_004259375.1"/>
</dbReference>
<dbReference type="Proteomes" id="UP000014680">
    <property type="component" value="Unassembled WGS sequence"/>
</dbReference>
<protein>
    <submittedName>
        <fullName evidence="2">Uncharacterized protein</fullName>
    </submittedName>
</protein>
<dbReference type="EMBL" id="KB206332">
    <property type="protein sequence ID" value="ELP92652.1"/>
    <property type="molecule type" value="Genomic_DNA"/>
</dbReference>
<feature type="signal peptide" evidence="1">
    <location>
        <begin position="1"/>
        <end position="16"/>
    </location>
</feature>
<evidence type="ECO:0000256" key="1">
    <source>
        <dbReference type="SAM" id="SignalP"/>
    </source>
</evidence>
<reference evidence="2 3" key="1">
    <citation type="submission" date="2012-10" db="EMBL/GenBank/DDBJ databases">
        <authorList>
            <person name="Zafar N."/>
            <person name="Inman J."/>
            <person name="Hall N."/>
            <person name="Lorenzi H."/>
            <person name="Caler E."/>
        </authorList>
    </citation>
    <scope>NUCLEOTIDE SEQUENCE [LARGE SCALE GENOMIC DNA]</scope>
    <source>
        <strain evidence="2 3">IP1</strain>
    </source>
</reference>
<dbReference type="KEGG" id="eiv:EIN_369740"/>
<evidence type="ECO:0000313" key="3">
    <source>
        <dbReference type="Proteomes" id="UP000014680"/>
    </source>
</evidence>
<proteinExistence type="predicted"/>
<accession>A0A0A1UGG8</accession>
<keyword evidence="1" id="KW-0732">Signal</keyword>
<feature type="chain" id="PRO_5001980564" evidence="1">
    <location>
        <begin position="17"/>
        <end position="191"/>
    </location>
</feature>
<dbReference type="GeneID" id="14891655"/>
<gene>
    <name evidence="2" type="ORF">EIN_369740</name>
</gene>
<sequence>MKFALLLFTLFALSLADYGFLEGNYYYTAIELGKCYKYGDSDFARLEHSAQTPNNLTLFLGDDCKKMVEEKEGAKDFKEIQRLPSHIYFGEVYFVETCINPSGVYAVPLYFKGGCVLSDTPGKYQKSKVESDKVVTSLYEDNKCEGKVISTENQTLFKCLKEDVGYIKLETNTSGAFMSFIMLAMLLVVLI</sequence>
<dbReference type="AlphaFoldDB" id="A0A0A1UGG8"/>